<comment type="caution">
    <text evidence="1">The sequence shown here is derived from an EMBL/GenBank/DDBJ whole genome shotgun (WGS) entry which is preliminary data.</text>
</comment>
<dbReference type="Proteomes" id="UP000191408">
    <property type="component" value="Unassembled WGS sequence"/>
</dbReference>
<proteinExistence type="predicted"/>
<evidence type="ECO:0000313" key="1">
    <source>
        <dbReference type="EMBL" id="OQD59910.1"/>
    </source>
</evidence>
<protein>
    <submittedName>
        <fullName evidence="1">Uncharacterized protein</fullName>
    </submittedName>
</protein>
<accession>A0A1V6N5B7</accession>
<reference evidence="2" key="1">
    <citation type="journal article" date="2017" name="Nat. Microbiol.">
        <title>Global analysis of biosynthetic gene clusters reveals vast potential of secondary metabolite production in Penicillium species.</title>
        <authorList>
            <person name="Nielsen J.C."/>
            <person name="Grijseels S."/>
            <person name="Prigent S."/>
            <person name="Ji B."/>
            <person name="Dainat J."/>
            <person name="Nielsen K.F."/>
            <person name="Frisvad J.C."/>
            <person name="Workman M."/>
            <person name="Nielsen J."/>
        </authorList>
    </citation>
    <scope>NUCLEOTIDE SEQUENCE [LARGE SCALE GENOMIC DNA]</scope>
    <source>
        <strain evidence="2">IBT 4502</strain>
    </source>
</reference>
<gene>
    <name evidence="1" type="ORF">PENPOL_c052G00859</name>
</gene>
<keyword evidence="2" id="KW-1185">Reference proteome</keyword>
<name>A0A1V6N5B7_PENPO</name>
<dbReference type="AlphaFoldDB" id="A0A1V6N5B7"/>
<organism evidence="1 2">
    <name type="scientific">Penicillium polonicum</name>
    <dbReference type="NCBI Taxonomy" id="60169"/>
    <lineage>
        <taxon>Eukaryota</taxon>
        <taxon>Fungi</taxon>
        <taxon>Dikarya</taxon>
        <taxon>Ascomycota</taxon>
        <taxon>Pezizomycotina</taxon>
        <taxon>Eurotiomycetes</taxon>
        <taxon>Eurotiomycetidae</taxon>
        <taxon>Eurotiales</taxon>
        <taxon>Aspergillaceae</taxon>
        <taxon>Penicillium</taxon>
    </lineage>
</organism>
<evidence type="ECO:0000313" key="2">
    <source>
        <dbReference type="Proteomes" id="UP000191408"/>
    </source>
</evidence>
<dbReference type="EMBL" id="MDYM01000051">
    <property type="protein sequence ID" value="OQD59910.1"/>
    <property type="molecule type" value="Genomic_DNA"/>
</dbReference>
<sequence length="21" mass="2339">MPQPASAFTGAWSDQLRADWC</sequence>